<reference evidence="1 2" key="1">
    <citation type="journal article" date="2020" name="BMC Genomics">
        <title>Intraspecific diversification of the crop wild relative Brassica cretica Lam. using demographic model selection.</title>
        <authorList>
            <person name="Kioukis A."/>
            <person name="Michalopoulou V.A."/>
            <person name="Briers L."/>
            <person name="Pirintsos S."/>
            <person name="Studholme D.J."/>
            <person name="Pavlidis P."/>
            <person name="Sarris P.F."/>
        </authorList>
    </citation>
    <scope>NUCLEOTIDE SEQUENCE [LARGE SCALE GENOMIC DNA]</scope>
    <source>
        <strain evidence="2">cv. PFS-1207/04</strain>
    </source>
</reference>
<name>A0ABQ7ELP7_BRACR</name>
<protein>
    <submittedName>
        <fullName evidence="1">Uncharacterized protein</fullName>
    </submittedName>
</protein>
<proteinExistence type="predicted"/>
<dbReference type="Proteomes" id="UP000266723">
    <property type="component" value="Unassembled WGS sequence"/>
</dbReference>
<gene>
    <name evidence="1" type="ORF">DY000_02021351</name>
</gene>
<organism evidence="1 2">
    <name type="scientific">Brassica cretica</name>
    <name type="common">Mustard</name>
    <dbReference type="NCBI Taxonomy" id="69181"/>
    <lineage>
        <taxon>Eukaryota</taxon>
        <taxon>Viridiplantae</taxon>
        <taxon>Streptophyta</taxon>
        <taxon>Embryophyta</taxon>
        <taxon>Tracheophyta</taxon>
        <taxon>Spermatophyta</taxon>
        <taxon>Magnoliopsida</taxon>
        <taxon>eudicotyledons</taxon>
        <taxon>Gunneridae</taxon>
        <taxon>Pentapetalae</taxon>
        <taxon>rosids</taxon>
        <taxon>malvids</taxon>
        <taxon>Brassicales</taxon>
        <taxon>Brassicaceae</taxon>
        <taxon>Brassiceae</taxon>
        <taxon>Brassica</taxon>
    </lineage>
</organism>
<dbReference type="EMBL" id="QGKV02000299">
    <property type="protein sequence ID" value="KAF3597904.1"/>
    <property type="molecule type" value="Genomic_DNA"/>
</dbReference>
<comment type="caution">
    <text evidence="1">The sequence shown here is derived from an EMBL/GenBank/DDBJ whole genome shotgun (WGS) entry which is preliminary data.</text>
</comment>
<evidence type="ECO:0000313" key="1">
    <source>
        <dbReference type="EMBL" id="KAF3597904.1"/>
    </source>
</evidence>
<accession>A0ABQ7ELP7</accession>
<sequence length="141" mass="16030">MSTDVRMLISVVAAEISSPWYCVSDMSDFTFGTSRPRFVASSTDVCLRMPVDMLLRLSIDADTSGRRAIVQSFIDLCYQLIYLFSGVNILLRLHRRFNSRGPVHTYLYGIRIKLKQSGVFKIVRSVLIPKLSFGSRRDSNL</sequence>
<keyword evidence="2" id="KW-1185">Reference proteome</keyword>
<evidence type="ECO:0000313" key="2">
    <source>
        <dbReference type="Proteomes" id="UP000266723"/>
    </source>
</evidence>